<dbReference type="GO" id="GO:0016787">
    <property type="term" value="F:hydrolase activity"/>
    <property type="evidence" value="ECO:0007669"/>
    <property type="project" value="UniProtKB-KW"/>
</dbReference>
<dbReference type="InterPro" id="IPR051044">
    <property type="entry name" value="MAG_DAG_Lipase"/>
</dbReference>
<gene>
    <name evidence="2" type="ORF">BCF74_1384</name>
</gene>
<evidence type="ECO:0000313" key="2">
    <source>
        <dbReference type="EMBL" id="PRY50782.1"/>
    </source>
</evidence>
<reference evidence="2 3" key="1">
    <citation type="submission" date="2018-03" db="EMBL/GenBank/DDBJ databases">
        <title>Genomic Encyclopedia of Archaeal and Bacterial Type Strains, Phase II (KMG-II): from individual species to whole genera.</title>
        <authorList>
            <person name="Goeker M."/>
        </authorList>
    </citation>
    <scope>NUCLEOTIDE SEQUENCE [LARGE SCALE GENOMIC DNA]</scope>
    <source>
        <strain evidence="2 3">ATCC BAA-1496</strain>
    </source>
</reference>
<dbReference type="PANTHER" id="PTHR11614">
    <property type="entry name" value="PHOSPHOLIPASE-RELATED"/>
    <property type="match status" value="1"/>
</dbReference>
<dbReference type="EMBL" id="PVTI01000038">
    <property type="protein sequence ID" value="PRY50782.1"/>
    <property type="molecule type" value="Genomic_DNA"/>
</dbReference>
<dbReference type="OrthoDB" id="9806902at2"/>
<dbReference type="Gene3D" id="3.40.50.1820">
    <property type="entry name" value="alpha/beta hydrolase"/>
    <property type="match status" value="1"/>
</dbReference>
<sequence length="313" mass="33274">MESSTLAISAADGTSLNTYRWLPDGPPRAIVQIAHGMAEHAARYARFAEALTGAGYAVYANDHRGHGGTGSRDDHGYFADRDGFATVVGDLGSVTEFAQAEHPGLPVVLIGHSMGSFLSRAYAAQHGSRLAGLVLSGTAGDPGPLAAVGKRVAATQARLRGRRHTSTLMDKLTFGQYNNAFKPNRTDFDWLSRDDAEVDAYVADPLSGNVFTAGFYSDLIGGLQQVNRQAAFTAVPTDLPILVISGDRDPVGDDGKGPRQVADRYSAAGVTDVTAVIYPEGRHEMLNETNRDEVVSGILDWLDTRLPATPSSD</sequence>
<dbReference type="AlphaFoldDB" id="A0A2T0TYM5"/>
<name>A0A2T0TYM5_9MICO</name>
<evidence type="ECO:0000259" key="1">
    <source>
        <dbReference type="Pfam" id="PF12146"/>
    </source>
</evidence>
<evidence type="ECO:0000313" key="3">
    <source>
        <dbReference type="Proteomes" id="UP000237822"/>
    </source>
</evidence>
<dbReference type="InterPro" id="IPR022742">
    <property type="entry name" value="Hydrolase_4"/>
</dbReference>
<organism evidence="2 3">
    <name type="scientific">Knoellia remsis</name>
    <dbReference type="NCBI Taxonomy" id="407159"/>
    <lineage>
        <taxon>Bacteria</taxon>
        <taxon>Bacillati</taxon>
        <taxon>Actinomycetota</taxon>
        <taxon>Actinomycetes</taxon>
        <taxon>Micrococcales</taxon>
        <taxon>Intrasporangiaceae</taxon>
        <taxon>Knoellia</taxon>
    </lineage>
</organism>
<protein>
    <submittedName>
        <fullName evidence="2">Alpha-beta hydrolase superfamily lysophospholipase</fullName>
    </submittedName>
</protein>
<dbReference type="Pfam" id="PF12146">
    <property type="entry name" value="Hydrolase_4"/>
    <property type="match status" value="1"/>
</dbReference>
<dbReference type="Proteomes" id="UP000237822">
    <property type="component" value="Unassembled WGS sequence"/>
</dbReference>
<comment type="caution">
    <text evidence="2">The sequence shown here is derived from an EMBL/GenBank/DDBJ whole genome shotgun (WGS) entry which is preliminary data.</text>
</comment>
<keyword evidence="2" id="KW-0378">Hydrolase</keyword>
<accession>A0A2T0TYM5</accession>
<proteinExistence type="predicted"/>
<dbReference type="InterPro" id="IPR029058">
    <property type="entry name" value="AB_hydrolase_fold"/>
</dbReference>
<dbReference type="RefSeq" id="WP_106298927.1">
    <property type="nucleotide sequence ID" value="NZ_PVTI01000038.1"/>
</dbReference>
<feature type="domain" description="Serine aminopeptidase S33" evidence="1">
    <location>
        <begin position="26"/>
        <end position="290"/>
    </location>
</feature>
<keyword evidence="3" id="KW-1185">Reference proteome</keyword>
<dbReference type="SUPFAM" id="SSF53474">
    <property type="entry name" value="alpha/beta-Hydrolases"/>
    <property type="match status" value="1"/>
</dbReference>